<dbReference type="PANTHER" id="PTHR40065">
    <property type="entry name" value="RNA-BINDING PROTEIN YHBY"/>
    <property type="match status" value="1"/>
</dbReference>
<keyword evidence="5" id="KW-1185">Reference proteome</keyword>
<evidence type="ECO:0000313" key="4">
    <source>
        <dbReference type="EMBL" id="QHI72441.1"/>
    </source>
</evidence>
<dbReference type="Proteomes" id="UP000463883">
    <property type="component" value="Chromosome"/>
</dbReference>
<dbReference type="AlphaFoldDB" id="A0A6P1MFB7"/>
<dbReference type="EMBL" id="CP047591">
    <property type="protein sequence ID" value="QHI72441.1"/>
    <property type="molecule type" value="Genomic_DNA"/>
</dbReference>
<dbReference type="SMART" id="SM01103">
    <property type="entry name" value="CRS1_YhbY"/>
    <property type="match status" value="1"/>
</dbReference>
<keyword evidence="1 2" id="KW-0694">RNA-binding</keyword>
<reference evidence="4 5" key="1">
    <citation type="submission" date="2020-01" db="EMBL/GenBank/DDBJ databases">
        <title>Genomic analysis of Aminipila sp. CBA3637.</title>
        <authorList>
            <person name="Kim Y.B."/>
            <person name="Roh S.W."/>
        </authorList>
    </citation>
    <scope>NUCLEOTIDE SEQUENCE [LARGE SCALE GENOMIC DNA]</scope>
    <source>
        <strain evidence="4 5">CBA3637</strain>
    </source>
</reference>
<evidence type="ECO:0000256" key="1">
    <source>
        <dbReference type="ARBA" id="ARBA00022884"/>
    </source>
</evidence>
<organism evidence="4 5">
    <name type="scientific">Aminipila terrae</name>
    <dbReference type="NCBI Taxonomy" id="2697030"/>
    <lineage>
        <taxon>Bacteria</taxon>
        <taxon>Bacillati</taxon>
        <taxon>Bacillota</taxon>
        <taxon>Clostridia</taxon>
        <taxon>Peptostreptococcales</taxon>
        <taxon>Anaerovoracaceae</taxon>
        <taxon>Aminipila</taxon>
    </lineage>
</organism>
<dbReference type="KEGG" id="amic:Ami3637_08570"/>
<evidence type="ECO:0000313" key="5">
    <source>
        <dbReference type="Proteomes" id="UP000463883"/>
    </source>
</evidence>
<dbReference type="PROSITE" id="PS51295">
    <property type="entry name" value="CRM"/>
    <property type="match status" value="1"/>
</dbReference>
<dbReference type="NCBIfam" id="TIGR00253">
    <property type="entry name" value="RNA_bind_YhbY"/>
    <property type="match status" value="1"/>
</dbReference>
<gene>
    <name evidence="4" type="primary">yhbY</name>
    <name evidence="4" type="ORF">Ami3637_08570</name>
</gene>
<sequence>MITSKQRSYLRSLAHSLEPSVYLGKSGLTENIIKEVDVNLEARELVKVKLQEGCSLEPKEVANQIAEELGAEFVQAIGKKFTLYRQSKENKQIELPKAR</sequence>
<dbReference type="GO" id="GO:0003723">
    <property type="term" value="F:RNA binding"/>
    <property type="evidence" value="ECO:0007669"/>
    <property type="project" value="UniProtKB-UniRule"/>
</dbReference>
<evidence type="ECO:0000256" key="2">
    <source>
        <dbReference type="PROSITE-ProRule" id="PRU00626"/>
    </source>
</evidence>
<name>A0A6P1MFB7_9FIRM</name>
<dbReference type="InterPro" id="IPR035920">
    <property type="entry name" value="YhbY-like_sf"/>
</dbReference>
<dbReference type="InterPro" id="IPR017924">
    <property type="entry name" value="RNA-binding_YhbY"/>
</dbReference>
<dbReference type="SUPFAM" id="SSF75471">
    <property type="entry name" value="YhbY-like"/>
    <property type="match status" value="1"/>
</dbReference>
<dbReference type="Pfam" id="PF01985">
    <property type="entry name" value="CRS1_YhbY"/>
    <property type="match status" value="1"/>
</dbReference>
<dbReference type="PANTHER" id="PTHR40065:SF3">
    <property type="entry name" value="RNA-BINDING PROTEIN YHBY"/>
    <property type="match status" value="1"/>
</dbReference>
<dbReference type="InterPro" id="IPR001890">
    <property type="entry name" value="RNA-binding_CRM"/>
</dbReference>
<accession>A0A6P1MFB7</accession>
<protein>
    <submittedName>
        <fullName evidence="4">Ribosome assembly RNA-binding protein YhbY</fullName>
    </submittedName>
</protein>
<dbReference type="RefSeq" id="WP_162362210.1">
    <property type="nucleotide sequence ID" value="NZ_CP047591.1"/>
</dbReference>
<evidence type="ECO:0000259" key="3">
    <source>
        <dbReference type="PROSITE" id="PS51295"/>
    </source>
</evidence>
<dbReference type="InterPro" id="IPR051925">
    <property type="entry name" value="RNA-binding_domain"/>
</dbReference>
<dbReference type="Gene3D" id="3.30.110.60">
    <property type="entry name" value="YhbY-like"/>
    <property type="match status" value="1"/>
</dbReference>
<proteinExistence type="predicted"/>
<feature type="domain" description="CRM" evidence="3">
    <location>
        <begin position="1"/>
        <end position="96"/>
    </location>
</feature>